<dbReference type="CDD" id="cd01007">
    <property type="entry name" value="PBP2_BvgS_HisK_like"/>
    <property type="match status" value="2"/>
</dbReference>
<organism evidence="5 6">
    <name type="scientific">Zoogloea oryzae</name>
    <dbReference type="NCBI Taxonomy" id="310767"/>
    <lineage>
        <taxon>Bacteria</taxon>
        <taxon>Pseudomonadati</taxon>
        <taxon>Pseudomonadota</taxon>
        <taxon>Betaproteobacteria</taxon>
        <taxon>Rhodocyclales</taxon>
        <taxon>Zoogloeaceae</taxon>
        <taxon>Zoogloea</taxon>
    </lineage>
</organism>
<dbReference type="EMBL" id="BSPX01000011">
    <property type="protein sequence ID" value="GLT21685.1"/>
    <property type="molecule type" value="Genomic_DNA"/>
</dbReference>
<feature type="chain" id="PRO_5046343742" description="Solute-binding protein family 3/N-terminal domain-containing protein" evidence="3">
    <location>
        <begin position="34"/>
        <end position="640"/>
    </location>
</feature>
<evidence type="ECO:0000259" key="4">
    <source>
        <dbReference type="SMART" id="SM00062"/>
    </source>
</evidence>
<evidence type="ECO:0000256" key="1">
    <source>
        <dbReference type="ARBA" id="ARBA00022729"/>
    </source>
</evidence>
<name>A0ABQ6F7Z7_9RHOO</name>
<dbReference type="Pfam" id="PF00497">
    <property type="entry name" value="SBP_bac_3"/>
    <property type="match status" value="2"/>
</dbReference>
<gene>
    <name evidence="5" type="ORF">GCM10007933_11370</name>
</gene>
<protein>
    <recommendedName>
        <fullName evidence="4">Solute-binding protein family 3/N-terminal domain-containing protein</fullName>
    </recommendedName>
</protein>
<keyword evidence="2" id="KW-0472">Membrane</keyword>
<dbReference type="SMART" id="SM00062">
    <property type="entry name" value="PBPb"/>
    <property type="match status" value="2"/>
</dbReference>
<feature type="transmembrane region" description="Helical" evidence="2">
    <location>
        <begin position="544"/>
        <end position="563"/>
    </location>
</feature>
<evidence type="ECO:0000313" key="5">
    <source>
        <dbReference type="EMBL" id="GLT21685.1"/>
    </source>
</evidence>
<dbReference type="PANTHER" id="PTHR35936:SF19">
    <property type="entry name" value="AMINO-ACID-BINDING PROTEIN YXEM-RELATED"/>
    <property type="match status" value="1"/>
</dbReference>
<feature type="signal peptide" evidence="3">
    <location>
        <begin position="1"/>
        <end position="33"/>
    </location>
</feature>
<evidence type="ECO:0000256" key="2">
    <source>
        <dbReference type="SAM" id="Phobius"/>
    </source>
</evidence>
<keyword evidence="1 3" id="KW-0732">Signal</keyword>
<sequence>MNHSSQALAARLVRLLLLCLAIAGYLAASVASAARNETDWDGDPVTRFRASLSQAELMWLDAHPELRVGNGPDHQPFYSWRDKRYTGPSADYLELLSRRTGLRFTFTRYDDFPSALQALEHGKVDIIPTLTPTESRRRKFLFTGGYLHSPPIIVTRSGNGAVALPGNLEGIRIAIEKGHASLDVLTRSRPKAIFVETATSADALRAVSNGDADAYVGMLAVAHFYIEQLGLANLQVRQRFDADLSALAVAVSNTQPTLMGILQKAMRFISEEEGKALVRRYLPPGDGIPGVSFQLTAAEQAWLLGHGPVRMGYDQAFYPLSYTNRHHQAEGYSIELFRLLRDKAGLTVNETAGPWSSVLKRAFGGDVDVLVAVANTPERREHLHFIGPYLSSPTAIVTRSNFQQVWDLASFTGRKLALLKDHFLINRIRSAYPSIQLIEVTTQEEALSLVAAGSADVAIGNLHAVNRLIQSRFLGTLYIAGHVPDGDSELYFGVTKDAPELAAILRRALESVTPTDIATAKNRWLDTVYNPGQPSTPITTIQPLHLWLGLALAAGCLLLGFGLTRERLARRETDARLTALTRALAPLNQNLGRDAAALQRALMDDDPALAIDLAGLIQTTQHGLEAALRDAVNGKPPADT</sequence>
<dbReference type="Gene3D" id="3.40.190.10">
    <property type="entry name" value="Periplasmic binding protein-like II"/>
    <property type="match status" value="4"/>
</dbReference>
<reference evidence="6" key="1">
    <citation type="journal article" date="2019" name="Int. J. Syst. Evol. Microbiol.">
        <title>The Global Catalogue of Microorganisms (GCM) 10K type strain sequencing project: providing services to taxonomists for standard genome sequencing and annotation.</title>
        <authorList>
            <consortium name="The Broad Institute Genomics Platform"/>
            <consortium name="The Broad Institute Genome Sequencing Center for Infectious Disease"/>
            <person name="Wu L."/>
            <person name="Ma J."/>
        </authorList>
    </citation>
    <scope>NUCLEOTIDE SEQUENCE [LARGE SCALE GENOMIC DNA]</scope>
    <source>
        <strain evidence="6">NBRC 102407</strain>
    </source>
</reference>
<proteinExistence type="predicted"/>
<dbReference type="PANTHER" id="PTHR35936">
    <property type="entry name" value="MEMBRANE-BOUND LYTIC MUREIN TRANSGLYCOSYLASE F"/>
    <property type="match status" value="1"/>
</dbReference>
<dbReference type="RefSeq" id="WP_284187092.1">
    <property type="nucleotide sequence ID" value="NZ_BSPX01000011.1"/>
</dbReference>
<dbReference type="SUPFAM" id="SSF53850">
    <property type="entry name" value="Periplasmic binding protein-like II"/>
    <property type="match status" value="2"/>
</dbReference>
<evidence type="ECO:0000256" key="3">
    <source>
        <dbReference type="SAM" id="SignalP"/>
    </source>
</evidence>
<evidence type="ECO:0000313" key="6">
    <source>
        <dbReference type="Proteomes" id="UP001157167"/>
    </source>
</evidence>
<keyword evidence="2" id="KW-0812">Transmembrane</keyword>
<feature type="domain" description="Solute-binding protein family 3/N-terminal" evidence="4">
    <location>
        <begin position="308"/>
        <end position="528"/>
    </location>
</feature>
<comment type="caution">
    <text evidence="5">The sequence shown here is derived from an EMBL/GenBank/DDBJ whole genome shotgun (WGS) entry which is preliminary data.</text>
</comment>
<keyword evidence="6" id="KW-1185">Reference proteome</keyword>
<dbReference type="Proteomes" id="UP001157167">
    <property type="component" value="Unassembled WGS sequence"/>
</dbReference>
<accession>A0ABQ6F7Z7</accession>
<dbReference type="InterPro" id="IPR001638">
    <property type="entry name" value="Solute-binding_3/MltF_N"/>
</dbReference>
<keyword evidence="2" id="KW-1133">Transmembrane helix</keyword>
<feature type="domain" description="Solute-binding protein family 3/N-terminal" evidence="4">
    <location>
        <begin position="65"/>
        <end position="285"/>
    </location>
</feature>